<reference evidence="1" key="1">
    <citation type="journal article" date="2014" name="Front. Microbiol.">
        <title>High frequency of phylogenetically diverse reductive dehalogenase-homologous genes in deep subseafloor sedimentary metagenomes.</title>
        <authorList>
            <person name="Kawai M."/>
            <person name="Futagami T."/>
            <person name="Toyoda A."/>
            <person name="Takaki Y."/>
            <person name="Nishi S."/>
            <person name="Hori S."/>
            <person name="Arai W."/>
            <person name="Tsubouchi T."/>
            <person name="Morono Y."/>
            <person name="Uchiyama I."/>
            <person name="Ito T."/>
            <person name="Fujiyama A."/>
            <person name="Inagaki F."/>
            <person name="Takami H."/>
        </authorList>
    </citation>
    <scope>NUCLEOTIDE SEQUENCE</scope>
    <source>
        <strain evidence="1">Expedition CK06-06</strain>
    </source>
</reference>
<organism evidence="1">
    <name type="scientific">marine sediment metagenome</name>
    <dbReference type="NCBI Taxonomy" id="412755"/>
    <lineage>
        <taxon>unclassified sequences</taxon>
        <taxon>metagenomes</taxon>
        <taxon>ecological metagenomes</taxon>
    </lineage>
</organism>
<dbReference type="AlphaFoldDB" id="X1I1A7"/>
<proteinExistence type="predicted"/>
<protein>
    <submittedName>
        <fullName evidence="1">Uncharacterized protein</fullName>
    </submittedName>
</protein>
<name>X1I1A7_9ZZZZ</name>
<sequence length="62" mass="6971">ALFVGKALDHKPTIFEVNRDKSDRTGKDYPYPSLDTPSQTSVFLSSEYPLSAVLHRQALPHK</sequence>
<accession>X1I1A7</accession>
<dbReference type="EMBL" id="BARU01033030">
    <property type="protein sequence ID" value="GAH63090.1"/>
    <property type="molecule type" value="Genomic_DNA"/>
</dbReference>
<gene>
    <name evidence="1" type="ORF">S03H2_52009</name>
</gene>
<comment type="caution">
    <text evidence="1">The sequence shown here is derived from an EMBL/GenBank/DDBJ whole genome shotgun (WGS) entry which is preliminary data.</text>
</comment>
<feature type="non-terminal residue" evidence="1">
    <location>
        <position position="1"/>
    </location>
</feature>
<evidence type="ECO:0000313" key="1">
    <source>
        <dbReference type="EMBL" id="GAH63090.1"/>
    </source>
</evidence>